<name>A0ABM1BM22_LIMPO</name>
<reference evidence="2" key="1">
    <citation type="submission" date="2025-08" db="UniProtKB">
        <authorList>
            <consortium name="RefSeq"/>
        </authorList>
    </citation>
    <scope>IDENTIFICATION</scope>
    <source>
        <tissue evidence="2">Muscle</tissue>
    </source>
</reference>
<dbReference type="RefSeq" id="XP_013784727.2">
    <property type="nucleotide sequence ID" value="XM_013929273.2"/>
</dbReference>
<protein>
    <submittedName>
        <fullName evidence="2">Uncharacterized protein LOC106468829</fullName>
    </submittedName>
</protein>
<evidence type="ECO:0000313" key="1">
    <source>
        <dbReference type="Proteomes" id="UP000694941"/>
    </source>
</evidence>
<accession>A0ABM1BM22</accession>
<proteinExistence type="predicted"/>
<gene>
    <name evidence="2" type="primary">LOC106468829</name>
</gene>
<sequence length="312" mass="35727">MIDETAPHPPFHHKTRMQIRRVLNDKNRKKRKGNHHKHIMNGHFYNGKELKSHKKGSQGKINTDLKPHKAAILRFNLPTSISEISEVEDGSPKNENHSYSNVVFTQDDEGITFTAPTPLSESDVDILSSDFNRISHPTKEFRPLTLTETTLPWKREENCTDRSCVQKQQEFPPWVENKEYHAYSSLTKTFLGKINPNSDIKPPNVFAVFGIEKPIKDEEVNMKNGNTKTVDSFISQTENADTASVEDGYFLNQIQPENFKEEQFEMKKQNTGVQASLCTGVNDERENSSQVEEPHDFVIDMSDQKGLISKRL</sequence>
<dbReference type="Proteomes" id="UP000694941">
    <property type="component" value="Unplaced"/>
</dbReference>
<evidence type="ECO:0000313" key="2">
    <source>
        <dbReference type="RefSeq" id="XP_013784727.2"/>
    </source>
</evidence>
<keyword evidence="1" id="KW-1185">Reference proteome</keyword>
<organism evidence="1 2">
    <name type="scientific">Limulus polyphemus</name>
    <name type="common">Atlantic horseshoe crab</name>
    <dbReference type="NCBI Taxonomy" id="6850"/>
    <lineage>
        <taxon>Eukaryota</taxon>
        <taxon>Metazoa</taxon>
        <taxon>Ecdysozoa</taxon>
        <taxon>Arthropoda</taxon>
        <taxon>Chelicerata</taxon>
        <taxon>Merostomata</taxon>
        <taxon>Xiphosura</taxon>
        <taxon>Limulidae</taxon>
        <taxon>Limulus</taxon>
    </lineage>
</organism>
<dbReference type="GeneID" id="106468829"/>